<evidence type="ECO:0000256" key="3">
    <source>
        <dbReference type="ARBA" id="ARBA00022475"/>
    </source>
</evidence>
<reference evidence="12 13" key="1">
    <citation type="submission" date="2018-03" db="EMBL/GenBank/DDBJ databases">
        <title>Genomic Encyclopedia of Archaeal and Bacterial Type Strains, Phase II (KMG-II): from individual species to whole genera.</title>
        <authorList>
            <person name="Goeker M."/>
        </authorList>
    </citation>
    <scope>NUCLEOTIDE SEQUENCE [LARGE SCALE GENOMIC DNA]</scope>
    <source>
        <strain evidence="12 13">DSM 17586</strain>
    </source>
</reference>
<evidence type="ECO:0000256" key="5">
    <source>
        <dbReference type="ARBA" id="ARBA00022801"/>
    </source>
</evidence>
<gene>
    <name evidence="12" type="ORF">CLV44_11022</name>
</gene>
<evidence type="ECO:0000256" key="1">
    <source>
        <dbReference type="ARBA" id="ARBA00004651"/>
    </source>
</evidence>
<dbReference type="PANTHER" id="PTHR14969:SF62">
    <property type="entry name" value="DECAPRENYLPHOSPHORYL-5-PHOSPHORIBOSE PHOSPHATASE RV3807C-RELATED"/>
    <property type="match status" value="1"/>
</dbReference>
<dbReference type="AlphaFoldDB" id="A0A2P8EWJ6"/>
<evidence type="ECO:0000313" key="12">
    <source>
        <dbReference type="EMBL" id="PSL13841.1"/>
    </source>
</evidence>
<evidence type="ECO:0000256" key="7">
    <source>
        <dbReference type="ARBA" id="ARBA00023136"/>
    </source>
</evidence>
<sequence length="176" mass="19028">MNRLQQLGAFDTRAFHWCNLHARSVPILTGSRWLSRLGDGSAYLLLGIGLAVWEETRGIDFLQAGLLAYAIELPLYRLLKNSIRRARPCHCIAGFQAAIEPADTFSFPSGHTAAAFVFAMLIAEFYPALIIPGFLLAALVGAARVMLGVHYPTDIAAGAVLGVATATLGLQLWALY</sequence>
<evidence type="ECO:0000256" key="9">
    <source>
        <dbReference type="ARBA" id="ARBA00047594"/>
    </source>
</evidence>
<keyword evidence="5" id="KW-0378">Hydrolase</keyword>
<feature type="domain" description="Phosphatidic acid phosphatase type 2/haloperoxidase" evidence="11">
    <location>
        <begin position="61"/>
        <end position="170"/>
    </location>
</feature>
<dbReference type="InterPro" id="IPR000326">
    <property type="entry name" value="PAP2/HPO"/>
</dbReference>
<dbReference type="InterPro" id="IPR036938">
    <property type="entry name" value="PAP2/HPO_sf"/>
</dbReference>
<dbReference type="Proteomes" id="UP000242133">
    <property type="component" value="Unassembled WGS sequence"/>
</dbReference>
<dbReference type="SUPFAM" id="SSF48317">
    <property type="entry name" value="Acid phosphatase/Vanadium-dependent haloperoxidase"/>
    <property type="match status" value="1"/>
</dbReference>
<feature type="transmembrane region" description="Helical" evidence="10">
    <location>
        <begin position="115"/>
        <end position="143"/>
    </location>
</feature>
<evidence type="ECO:0000313" key="13">
    <source>
        <dbReference type="Proteomes" id="UP000242133"/>
    </source>
</evidence>
<evidence type="ECO:0000256" key="4">
    <source>
        <dbReference type="ARBA" id="ARBA00022692"/>
    </source>
</evidence>
<accession>A0A2P8EWJ6</accession>
<proteinExistence type="predicted"/>
<comment type="catalytic activity">
    <reaction evidence="9">
        <text>di-trans,octa-cis-undecaprenyl diphosphate + H2O = di-trans,octa-cis-undecaprenyl phosphate + phosphate + H(+)</text>
        <dbReference type="Rhea" id="RHEA:28094"/>
        <dbReference type="ChEBI" id="CHEBI:15377"/>
        <dbReference type="ChEBI" id="CHEBI:15378"/>
        <dbReference type="ChEBI" id="CHEBI:43474"/>
        <dbReference type="ChEBI" id="CHEBI:58405"/>
        <dbReference type="ChEBI" id="CHEBI:60392"/>
        <dbReference type="EC" id="3.6.1.27"/>
    </reaction>
</comment>
<evidence type="ECO:0000256" key="8">
    <source>
        <dbReference type="ARBA" id="ARBA00032707"/>
    </source>
</evidence>
<keyword evidence="3" id="KW-1003">Cell membrane</keyword>
<keyword evidence="6 10" id="KW-1133">Transmembrane helix</keyword>
<evidence type="ECO:0000256" key="10">
    <source>
        <dbReference type="SAM" id="Phobius"/>
    </source>
</evidence>
<evidence type="ECO:0000259" key="11">
    <source>
        <dbReference type="SMART" id="SM00014"/>
    </source>
</evidence>
<dbReference type="GO" id="GO:0050380">
    <property type="term" value="F:undecaprenyl-diphosphatase activity"/>
    <property type="evidence" value="ECO:0007669"/>
    <property type="project" value="UniProtKB-EC"/>
</dbReference>
<organism evidence="12 13">
    <name type="scientific">Marinobacterium halophilum</name>
    <dbReference type="NCBI Taxonomy" id="267374"/>
    <lineage>
        <taxon>Bacteria</taxon>
        <taxon>Pseudomonadati</taxon>
        <taxon>Pseudomonadota</taxon>
        <taxon>Gammaproteobacteria</taxon>
        <taxon>Oceanospirillales</taxon>
        <taxon>Oceanospirillaceae</taxon>
        <taxon>Marinobacterium</taxon>
    </lineage>
</organism>
<dbReference type="Gene3D" id="1.20.144.10">
    <property type="entry name" value="Phosphatidic acid phosphatase type 2/haloperoxidase"/>
    <property type="match status" value="1"/>
</dbReference>
<dbReference type="Pfam" id="PF01569">
    <property type="entry name" value="PAP2"/>
    <property type="match status" value="1"/>
</dbReference>
<feature type="transmembrane region" description="Helical" evidence="10">
    <location>
        <begin position="155"/>
        <end position="175"/>
    </location>
</feature>
<dbReference type="GO" id="GO:0005886">
    <property type="term" value="C:plasma membrane"/>
    <property type="evidence" value="ECO:0007669"/>
    <property type="project" value="UniProtKB-SubCell"/>
</dbReference>
<comment type="caution">
    <text evidence="12">The sequence shown here is derived from an EMBL/GenBank/DDBJ whole genome shotgun (WGS) entry which is preliminary data.</text>
</comment>
<dbReference type="PANTHER" id="PTHR14969">
    <property type="entry name" value="SPHINGOSINE-1-PHOSPHATE PHOSPHOHYDROLASE"/>
    <property type="match status" value="1"/>
</dbReference>
<dbReference type="CDD" id="cd01610">
    <property type="entry name" value="PAP2_like"/>
    <property type="match status" value="1"/>
</dbReference>
<dbReference type="SMART" id="SM00014">
    <property type="entry name" value="acidPPc"/>
    <property type="match status" value="1"/>
</dbReference>
<dbReference type="EMBL" id="PYGI01000010">
    <property type="protein sequence ID" value="PSL13841.1"/>
    <property type="molecule type" value="Genomic_DNA"/>
</dbReference>
<dbReference type="OrthoDB" id="9780507at2"/>
<evidence type="ECO:0000256" key="6">
    <source>
        <dbReference type="ARBA" id="ARBA00022989"/>
    </source>
</evidence>
<comment type="subcellular location">
    <subcellularLocation>
        <location evidence="1">Cell membrane</location>
        <topology evidence="1">Multi-pass membrane protein</topology>
    </subcellularLocation>
</comment>
<protein>
    <recommendedName>
        <fullName evidence="2">undecaprenyl-diphosphate phosphatase</fullName>
        <ecNumber evidence="2">3.6.1.27</ecNumber>
    </recommendedName>
    <alternativeName>
        <fullName evidence="8">Undecaprenyl pyrophosphate phosphatase</fullName>
    </alternativeName>
</protein>
<name>A0A2P8EWJ6_9GAMM</name>
<dbReference type="RefSeq" id="WP_106591629.1">
    <property type="nucleotide sequence ID" value="NZ_PYGI01000010.1"/>
</dbReference>
<keyword evidence="4 10" id="KW-0812">Transmembrane</keyword>
<keyword evidence="13" id="KW-1185">Reference proteome</keyword>
<evidence type="ECO:0000256" key="2">
    <source>
        <dbReference type="ARBA" id="ARBA00012374"/>
    </source>
</evidence>
<keyword evidence="7 10" id="KW-0472">Membrane</keyword>
<dbReference type="EC" id="3.6.1.27" evidence="2"/>